<accession>A0AAV7PSE5</accession>
<protein>
    <submittedName>
        <fullName evidence="1">Uncharacterized protein</fullName>
    </submittedName>
</protein>
<dbReference type="Proteomes" id="UP001066276">
    <property type="component" value="Chromosome 7"/>
</dbReference>
<dbReference type="EMBL" id="JANPWB010000011">
    <property type="protein sequence ID" value="KAJ1130207.1"/>
    <property type="molecule type" value="Genomic_DNA"/>
</dbReference>
<evidence type="ECO:0000313" key="2">
    <source>
        <dbReference type="Proteomes" id="UP001066276"/>
    </source>
</evidence>
<keyword evidence="2" id="KW-1185">Reference proteome</keyword>
<dbReference type="AlphaFoldDB" id="A0AAV7PSE5"/>
<organism evidence="1 2">
    <name type="scientific">Pleurodeles waltl</name>
    <name type="common">Iberian ribbed newt</name>
    <dbReference type="NCBI Taxonomy" id="8319"/>
    <lineage>
        <taxon>Eukaryota</taxon>
        <taxon>Metazoa</taxon>
        <taxon>Chordata</taxon>
        <taxon>Craniata</taxon>
        <taxon>Vertebrata</taxon>
        <taxon>Euteleostomi</taxon>
        <taxon>Amphibia</taxon>
        <taxon>Batrachia</taxon>
        <taxon>Caudata</taxon>
        <taxon>Salamandroidea</taxon>
        <taxon>Salamandridae</taxon>
        <taxon>Pleurodelinae</taxon>
        <taxon>Pleurodeles</taxon>
    </lineage>
</organism>
<comment type="caution">
    <text evidence="1">The sequence shown here is derived from an EMBL/GenBank/DDBJ whole genome shotgun (WGS) entry which is preliminary data.</text>
</comment>
<evidence type="ECO:0000313" key="1">
    <source>
        <dbReference type="EMBL" id="KAJ1130207.1"/>
    </source>
</evidence>
<name>A0AAV7PSE5_PLEWA</name>
<reference evidence="1" key="1">
    <citation type="journal article" date="2022" name="bioRxiv">
        <title>Sequencing and chromosome-scale assembly of the giantPleurodeles waltlgenome.</title>
        <authorList>
            <person name="Brown T."/>
            <person name="Elewa A."/>
            <person name="Iarovenko S."/>
            <person name="Subramanian E."/>
            <person name="Araus A.J."/>
            <person name="Petzold A."/>
            <person name="Susuki M."/>
            <person name="Suzuki K.-i.T."/>
            <person name="Hayashi T."/>
            <person name="Toyoda A."/>
            <person name="Oliveira C."/>
            <person name="Osipova E."/>
            <person name="Leigh N.D."/>
            <person name="Simon A."/>
            <person name="Yun M.H."/>
        </authorList>
    </citation>
    <scope>NUCLEOTIDE SEQUENCE</scope>
    <source>
        <strain evidence="1">20211129_DDA</strain>
        <tissue evidence="1">Liver</tissue>
    </source>
</reference>
<sequence>MLVLSWACDKPSVWRDFPSRLRHMPGTGWYIRQRCRLETVNVKLVSRAGAGPVRCRMQVPGGGALDGISTLVNHTIRELDSNNGDLLLFAIRGCCNMALSPLLPRSKEWSARLTEGQEQKAQFELISC</sequence>
<proteinExistence type="predicted"/>
<gene>
    <name evidence="1" type="ORF">NDU88_008563</name>
</gene>